<organism evidence="1">
    <name type="scientific">mine drainage metagenome</name>
    <dbReference type="NCBI Taxonomy" id="410659"/>
    <lineage>
        <taxon>unclassified sequences</taxon>
        <taxon>metagenomes</taxon>
        <taxon>ecological metagenomes</taxon>
    </lineage>
</organism>
<reference evidence="1" key="1">
    <citation type="submission" date="2016-10" db="EMBL/GenBank/DDBJ databases">
        <title>Sequence of Gallionella enrichment culture.</title>
        <authorList>
            <person name="Poehlein A."/>
            <person name="Muehling M."/>
            <person name="Daniel R."/>
        </authorList>
    </citation>
    <scope>NUCLEOTIDE SEQUENCE</scope>
</reference>
<gene>
    <name evidence="1" type="ORF">GALL_75960</name>
</gene>
<name>A0A1J5T3J9_9ZZZZ</name>
<evidence type="ECO:0000313" key="1">
    <source>
        <dbReference type="EMBL" id="OIR10824.1"/>
    </source>
</evidence>
<accession>A0A1J5T3J9</accession>
<comment type="caution">
    <text evidence="1">The sequence shown here is derived from an EMBL/GenBank/DDBJ whole genome shotgun (WGS) entry which is preliminary data.</text>
</comment>
<dbReference type="EMBL" id="MLJW01000022">
    <property type="protein sequence ID" value="OIR10824.1"/>
    <property type="molecule type" value="Genomic_DNA"/>
</dbReference>
<proteinExistence type="predicted"/>
<dbReference type="AlphaFoldDB" id="A0A1J5T3J9"/>
<sequence>MRFLRTLALFVFSTIGSLAFALPDELYVQMDETTKPGEFSIDVLSSYVVAGPVKPSSEALQPAFHLLQASPDFSYGIKENTQIDLQLFSSIGLNGESRVEGARAELLNIPVRPDTEGDEGLFIGELLEVGHLPPTYSSNNLDAEFKAILGYRSGRLTFATNPEIGFKISGNGSSQPDISIKLKVAYQIDEEVSCGIEHYGDLGQVNYLSPYRQLQQTFAVVDMKNHDTTLNVGVGRGWNDYSDQWTIKTNFSFPFGK</sequence>
<evidence type="ECO:0008006" key="2">
    <source>
        <dbReference type="Google" id="ProtNLM"/>
    </source>
</evidence>
<protein>
    <recommendedName>
        <fullName evidence="2">MetA-pathway of phenol degradation</fullName>
    </recommendedName>
</protein>